<evidence type="ECO:0000313" key="5">
    <source>
        <dbReference type="Proteomes" id="UP000008744"/>
    </source>
</evidence>
<name>B4GY95_DROPE</name>
<dbReference type="HOGENOM" id="CLU_099579_0_0_1"/>
<gene>
    <name evidence="4" type="primary">Dper\GL19843</name>
    <name evidence="4" type="ORF">Dper_GL19843</name>
</gene>
<keyword evidence="5" id="KW-1185">Reference proteome</keyword>
<dbReference type="Proteomes" id="UP000008744">
    <property type="component" value="Unassembled WGS sequence"/>
</dbReference>
<protein>
    <submittedName>
        <fullName evidence="4">GL19843</fullName>
    </submittedName>
</protein>
<dbReference type="PhylomeDB" id="B4GY95"/>
<reference evidence="4 5" key="1">
    <citation type="journal article" date="2007" name="Nature">
        <title>Evolution of genes and genomes on the Drosophila phylogeny.</title>
        <authorList>
            <consortium name="Drosophila 12 Genomes Consortium"/>
            <person name="Clark A.G."/>
            <person name="Eisen M.B."/>
            <person name="Smith D.R."/>
            <person name="Bergman C.M."/>
            <person name="Oliver B."/>
            <person name="Markow T.A."/>
            <person name="Kaufman T.C."/>
            <person name="Kellis M."/>
            <person name="Gelbart W."/>
            <person name="Iyer V.N."/>
            <person name="Pollard D.A."/>
            <person name="Sackton T.B."/>
            <person name="Larracuente A.M."/>
            <person name="Singh N.D."/>
            <person name="Abad J.P."/>
            <person name="Abt D.N."/>
            <person name="Adryan B."/>
            <person name="Aguade M."/>
            <person name="Akashi H."/>
            <person name="Anderson W.W."/>
            <person name="Aquadro C.F."/>
            <person name="Ardell D.H."/>
            <person name="Arguello R."/>
            <person name="Artieri C.G."/>
            <person name="Barbash D.A."/>
            <person name="Barker D."/>
            <person name="Barsanti P."/>
            <person name="Batterham P."/>
            <person name="Batzoglou S."/>
            <person name="Begun D."/>
            <person name="Bhutkar A."/>
            <person name="Blanco E."/>
            <person name="Bosak S.A."/>
            <person name="Bradley R.K."/>
            <person name="Brand A.D."/>
            <person name="Brent M.R."/>
            <person name="Brooks A.N."/>
            <person name="Brown R.H."/>
            <person name="Butlin R.K."/>
            <person name="Caggese C."/>
            <person name="Calvi B.R."/>
            <person name="Bernardo de Carvalho A."/>
            <person name="Caspi A."/>
            <person name="Castrezana S."/>
            <person name="Celniker S.E."/>
            <person name="Chang J.L."/>
            <person name="Chapple C."/>
            <person name="Chatterji S."/>
            <person name="Chinwalla A."/>
            <person name="Civetta A."/>
            <person name="Clifton S.W."/>
            <person name="Comeron J.M."/>
            <person name="Costello J.C."/>
            <person name="Coyne J.A."/>
            <person name="Daub J."/>
            <person name="David R.G."/>
            <person name="Delcher A.L."/>
            <person name="Delehaunty K."/>
            <person name="Do C.B."/>
            <person name="Ebling H."/>
            <person name="Edwards K."/>
            <person name="Eickbush T."/>
            <person name="Evans J.D."/>
            <person name="Filipski A."/>
            <person name="Findeiss S."/>
            <person name="Freyhult E."/>
            <person name="Fulton L."/>
            <person name="Fulton R."/>
            <person name="Garcia A.C."/>
            <person name="Gardiner A."/>
            <person name="Garfield D.A."/>
            <person name="Garvin B.E."/>
            <person name="Gibson G."/>
            <person name="Gilbert D."/>
            <person name="Gnerre S."/>
            <person name="Godfrey J."/>
            <person name="Good R."/>
            <person name="Gotea V."/>
            <person name="Gravely B."/>
            <person name="Greenberg A.J."/>
            <person name="Griffiths-Jones S."/>
            <person name="Gross S."/>
            <person name="Guigo R."/>
            <person name="Gustafson E.A."/>
            <person name="Haerty W."/>
            <person name="Hahn M.W."/>
            <person name="Halligan D.L."/>
            <person name="Halpern A.L."/>
            <person name="Halter G.M."/>
            <person name="Han M.V."/>
            <person name="Heger A."/>
            <person name="Hillier L."/>
            <person name="Hinrichs A.S."/>
            <person name="Holmes I."/>
            <person name="Hoskins R.A."/>
            <person name="Hubisz M.J."/>
            <person name="Hultmark D."/>
            <person name="Huntley M.A."/>
            <person name="Jaffe D.B."/>
            <person name="Jagadeeshan S."/>
            <person name="Jeck W.R."/>
            <person name="Johnson J."/>
            <person name="Jones C.D."/>
            <person name="Jordan W.C."/>
            <person name="Karpen G.H."/>
            <person name="Kataoka E."/>
            <person name="Keightley P.D."/>
            <person name="Kheradpour P."/>
            <person name="Kirkness E.F."/>
            <person name="Koerich L.B."/>
            <person name="Kristiansen K."/>
            <person name="Kudrna D."/>
            <person name="Kulathinal R.J."/>
            <person name="Kumar S."/>
            <person name="Kwok R."/>
            <person name="Lander E."/>
            <person name="Langley C.H."/>
            <person name="Lapoint R."/>
            <person name="Lazzaro B.P."/>
            <person name="Lee S.J."/>
            <person name="Levesque L."/>
            <person name="Li R."/>
            <person name="Lin C.F."/>
            <person name="Lin M.F."/>
            <person name="Lindblad-Toh K."/>
            <person name="Llopart A."/>
            <person name="Long M."/>
            <person name="Low L."/>
            <person name="Lozovsky E."/>
            <person name="Lu J."/>
            <person name="Luo M."/>
            <person name="Machado C.A."/>
            <person name="Makalowski W."/>
            <person name="Marzo M."/>
            <person name="Matsuda M."/>
            <person name="Matzkin L."/>
            <person name="McAllister B."/>
            <person name="McBride C.S."/>
            <person name="McKernan B."/>
            <person name="McKernan K."/>
            <person name="Mendez-Lago M."/>
            <person name="Minx P."/>
            <person name="Mollenhauer M.U."/>
            <person name="Montooth K."/>
            <person name="Mount S.M."/>
            <person name="Mu X."/>
            <person name="Myers E."/>
            <person name="Negre B."/>
            <person name="Newfeld S."/>
            <person name="Nielsen R."/>
            <person name="Noor M.A."/>
            <person name="O'Grady P."/>
            <person name="Pachter L."/>
            <person name="Papaceit M."/>
            <person name="Parisi M.J."/>
            <person name="Parisi M."/>
            <person name="Parts L."/>
            <person name="Pedersen J.S."/>
            <person name="Pesole G."/>
            <person name="Phillippy A.M."/>
            <person name="Ponting C.P."/>
            <person name="Pop M."/>
            <person name="Porcelli D."/>
            <person name="Powell J.R."/>
            <person name="Prohaska S."/>
            <person name="Pruitt K."/>
            <person name="Puig M."/>
            <person name="Quesneville H."/>
            <person name="Ram K.R."/>
            <person name="Rand D."/>
            <person name="Rasmussen M.D."/>
            <person name="Reed L.K."/>
            <person name="Reenan R."/>
            <person name="Reily A."/>
            <person name="Remington K.A."/>
            <person name="Rieger T.T."/>
            <person name="Ritchie M.G."/>
            <person name="Robin C."/>
            <person name="Rogers Y.H."/>
            <person name="Rohde C."/>
            <person name="Rozas J."/>
            <person name="Rubenfield M.J."/>
            <person name="Ruiz A."/>
            <person name="Russo S."/>
            <person name="Salzberg S.L."/>
            <person name="Sanchez-Gracia A."/>
            <person name="Saranga D.J."/>
            <person name="Sato H."/>
            <person name="Schaeffer S.W."/>
            <person name="Schatz M.C."/>
            <person name="Schlenke T."/>
            <person name="Schwartz R."/>
            <person name="Segarra C."/>
            <person name="Singh R.S."/>
            <person name="Sirot L."/>
            <person name="Sirota M."/>
            <person name="Sisneros N.B."/>
            <person name="Smith C.D."/>
            <person name="Smith T.F."/>
            <person name="Spieth J."/>
            <person name="Stage D.E."/>
            <person name="Stark A."/>
            <person name="Stephan W."/>
            <person name="Strausberg R.L."/>
            <person name="Strempel S."/>
            <person name="Sturgill D."/>
            <person name="Sutton G."/>
            <person name="Sutton G.G."/>
            <person name="Tao W."/>
            <person name="Teichmann S."/>
            <person name="Tobari Y.N."/>
            <person name="Tomimura Y."/>
            <person name="Tsolas J.M."/>
            <person name="Valente V.L."/>
            <person name="Venter E."/>
            <person name="Venter J.C."/>
            <person name="Vicario S."/>
            <person name="Vieira F.G."/>
            <person name="Vilella A.J."/>
            <person name="Villasante A."/>
            <person name="Walenz B."/>
            <person name="Wang J."/>
            <person name="Wasserman M."/>
            <person name="Watts T."/>
            <person name="Wilson D."/>
            <person name="Wilson R.K."/>
            <person name="Wing R.A."/>
            <person name="Wolfner M.F."/>
            <person name="Wong A."/>
            <person name="Wong G.K."/>
            <person name="Wu C.I."/>
            <person name="Wu G."/>
            <person name="Yamamoto D."/>
            <person name="Yang H.P."/>
            <person name="Yang S.P."/>
            <person name="Yorke J.A."/>
            <person name="Yoshida K."/>
            <person name="Zdobnov E."/>
            <person name="Zhang P."/>
            <person name="Zhang Y."/>
            <person name="Zimin A.V."/>
            <person name="Baldwin J."/>
            <person name="Abdouelleil A."/>
            <person name="Abdulkadir J."/>
            <person name="Abebe A."/>
            <person name="Abera B."/>
            <person name="Abreu J."/>
            <person name="Acer S.C."/>
            <person name="Aftuck L."/>
            <person name="Alexander A."/>
            <person name="An P."/>
            <person name="Anderson E."/>
            <person name="Anderson S."/>
            <person name="Arachi H."/>
            <person name="Azer M."/>
            <person name="Bachantsang P."/>
            <person name="Barry A."/>
            <person name="Bayul T."/>
            <person name="Berlin A."/>
            <person name="Bessette D."/>
            <person name="Bloom T."/>
            <person name="Blye J."/>
            <person name="Boguslavskiy L."/>
            <person name="Bonnet C."/>
            <person name="Boukhgalter B."/>
            <person name="Bourzgui I."/>
            <person name="Brown A."/>
            <person name="Cahill P."/>
            <person name="Channer S."/>
            <person name="Cheshatsang Y."/>
            <person name="Chuda L."/>
            <person name="Citroen M."/>
            <person name="Collymore A."/>
            <person name="Cooke P."/>
            <person name="Costello M."/>
            <person name="D'Aco K."/>
            <person name="Daza R."/>
            <person name="De Haan G."/>
            <person name="DeGray S."/>
            <person name="DeMaso C."/>
            <person name="Dhargay N."/>
            <person name="Dooley K."/>
            <person name="Dooley E."/>
            <person name="Doricent M."/>
            <person name="Dorje P."/>
            <person name="Dorjee K."/>
            <person name="Dupes A."/>
            <person name="Elong R."/>
            <person name="Falk J."/>
            <person name="Farina A."/>
            <person name="Faro S."/>
            <person name="Ferguson D."/>
            <person name="Fisher S."/>
            <person name="Foley C.D."/>
            <person name="Franke A."/>
            <person name="Friedrich D."/>
            <person name="Gadbois L."/>
            <person name="Gearin G."/>
            <person name="Gearin C.R."/>
            <person name="Giannoukos G."/>
            <person name="Goode T."/>
            <person name="Graham J."/>
            <person name="Grandbois E."/>
            <person name="Grewal S."/>
            <person name="Gyaltsen K."/>
            <person name="Hafez N."/>
            <person name="Hagos B."/>
            <person name="Hall J."/>
            <person name="Henson C."/>
            <person name="Hollinger A."/>
            <person name="Honan T."/>
            <person name="Huard M.D."/>
            <person name="Hughes L."/>
            <person name="Hurhula B."/>
            <person name="Husby M.E."/>
            <person name="Kamat A."/>
            <person name="Kanga B."/>
            <person name="Kashin S."/>
            <person name="Khazanovich D."/>
            <person name="Kisner P."/>
            <person name="Lance K."/>
            <person name="Lara M."/>
            <person name="Lee W."/>
            <person name="Lennon N."/>
            <person name="Letendre F."/>
            <person name="LeVine R."/>
            <person name="Lipovsky A."/>
            <person name="Liu X."/>
            <person name="Liu J."/>
            <person name="Liu S."/>
            <person name="Lokyitsang T."/>
            <person name="Lokyitsang Y."/>
            <person name="Lubonja R."/>
            <person name="Lui A."/>
            <person name="MacDonald P."/>
            <person name="Magnisalis V."/>
            <person name="Maru K."/>
            <person name="Matthews C."/>
            <person name="McCusker W."/>
            <person name="McDonough S."/>
            <person name="Mehta T."/>
            <person name="Meldrim J."/>
            <person name="Meneus L."/>
            <person name="Mihai O."/>
            <person name="Mihalev A."/>
            <person name="Mihova T."/>
            <person name="Mittelman R."/>
            <person name="Mlenga V."/>
            <person name="Montmayeur A."/>
            <person name="Mulrain L."/>
            <person name="Navidi A."/>
            <person name="Naylor J."/>
            <person name="Negash T."/>
            <person name="Nguyen T."/>
            <person name="Nguyen N."/>
            <person name="Nicol R."/>
            <person name="Norbu C."/>
            <person name="Norbu N."/>
            <person name="Novod N."/>
            <person name="O'Neill B."/>
            <person name="Osman S."/>
            <person name="Markiewicz E."/>
            <person name="Oyono O.L."/>
            <person name="Patti C."/>
            <person name="Phunkhang P."/>
            <person name="Pierre F."/>
            <person name="Priest M."/>
            <person name="Raghuraman S."/>
            <person name="Rege F."/>
            <person name="Reyes R."/>
            <person name="Rise C."/>
            <person name="Rogov P."/>
            <person name="Ross K."/>
            <person name="Ryan E."/>
            <person name="Settipalli S."/>
            <person name="Shea T."/>
            <person name="Sherpa N."/>
            <person name="Shi L."/>
            <person name="Shih D."/>
            <person name="Sparrow T."/>
            <person name="Spaulding J."/>
            <person name="Stalker J."/>
            <person name="Stange-Thomann N."/>
            <person name="Stavropoulos S."/>
            <person name="Stone C."/>
            <person name="Strader C."/>
            <person name="Tesfaye S."/>
            <person name="Thomson T."/>
            <person name="Thoulutsang Y."/>
            <person name="Thoulutsang D."/>
            <person name="Topham K."/>
            <person name="Topping I."/>
            <person name="Tsamla T."/>
            <person name="Vassiliev H."/>
            <person name="Vo A."/>
            <person name="Wangchuk T."/>
            <person name="Wangdi T."/>
            <person name="Weiand M."/>
            <person name="Wilkinson J."/>
            <person name="Wilson A."/>
            <person name="Yadav S."/>
            <person name="Young G."/>
            <person name="Yu Q."/>
            <person name="Zembek L."/>
            <person name="Zhong D."/>
            <person name="Zimmer A."/>
            <person name="Zwirko Z."/>
            <person name="Jaffe D.B."/>
            <person name="Alvarez P."/>
            <person name="Brockman W."/>
            <person name="Butler J."/>
            <person name="Chin C."/>
            <person name="Gnerre S."/>
            <person name="Grabherr M."/>
            <person name="Kleber M."/>
            <person name="Mauceli E."/>
            <person name="MacCallum I."/>
        </authorList>
    </citation>
    <scope>NUCLEOTIDE SEQUENCE [LARGE SCALE GENOMIC DNA]</scope>
    <source>
        <strain evidence="5">MSH-3 / Tucson 14011-0111.49</strain>
    </source>
</reference>
<evidence type="ECO:0000256" key="2">
    <source>
        <dbReference type="SAM" id="MobiDB-lite"/>
    </source>
</evidence>
<organism evidence="5">
    <name type="scientific">Drosophila persimilis</name>
    <name type="common">Fruit fly</name>
    <dbReference type="NCBI Taxonomy" id="7234"/>
    <lineage>
        <taxon>Eukaryota</taxon>
        <taxon>Metazoa</taxon>
        <taxon>Ecdysozoa</taxon>
        <taxon>Arthropoda</taxon>
        <taxon>Hexapoda</taxon>
        <taxon>Insecta</taxon>
        <taxon>Pterygota</taxon>
        <taxon>Neoptera</taxon>
        <taxon>Endopterygota</taxon>
        <taxon>Diptera</taxon>
        <taxon>Brachycera</taxon>
        <taxon>Muscomorpha</taxon>
        <taxon>Ephydroidea</taxon>
        <taxon>Drosophilidae</taxon>
        <taxon>Drosophila</taxon>
        <taxon>Sophophora</taxon>
    </lineage>
</organism>
<feature type="transmembrane region" description="Helical" evidence="3">
    <location>
        <begin position="39"/>
        <end position="58"/>
    </location>
</feature>
<dbReference type="EMBL" id="CH479197">
    <property type="protein sequence ID" value="EDW27751.1"/>
    <property type="molecule type" value="Genomic_DNA"/>
</dbReference>
<evidence type="ECO:0000256" key="1">
    <source>
        <dbReference type="SAM" id="Coils"/>
    </source>
</evidence>
<dbReference type="AlphaFoldDB" id="B4GY95"/>
<dbReference type="OMA" id="SHYEEDH"/>
<keyword evidence="3" id="KW-1133">Transmembrane helix</keyword>
<dbReference type="eggNOG" id="ENOG502T826">
    <property type="taxonomic scope" value="Eukaryota"/>
</dbReference>
<evidence type="ECO:0000313" key="4">
    <source>
        <dbReference type="EMBL" id="EDW27751.1"/>
    </source>
</evidence>
<keyword evidence="3" id="KW-0472">Membrane</keyword>
<accession>B4GY95</accession>
<proteinExistence type="predicted"/>
<feature type="compositionally biased region" description="Basic and acidic residues" evidence="2">
    <location>
        <begin position="158"/>
        <end position="177"/>
    </location>
</feature>
<feature type="region of interest" description="Disordered" evidence="2">
    <location>
        <begin position="130"/>
        <end position="177"/>
    </location>
</feature>
<feature type="coiled-coil region" evidence="1">
    <location>
        <begin position="205"/>
        <end position="232"/>
    </location>
</feature>
<keyword evidence="1" id="KW-0175">Coiled coil</keyword>
<sequence length="244" mass="27136">MGDCGLRNKFTAENSLRLMAEKGKCENITYTHHCSNRLFNGYVGIGIGIGIGVSVHVMRNNMFTYRLKLMLLLGHLLAGAQCSPIGEDYASGVPSAGLLGNYAGGLTGGEALSKLDFSHEFSSSEHDQLGALGDHLGEESFPADYGSSDAGEEYAEASELHSHYEEDHKPVPGIDHGKGAFSYSSLYEFKDRDEHELHQLQHQALEQQVEHEQEHEHQHQQLEHEHLDLEHQLSLDPHSLDHHY</sequence>
<dbReference type="OrthoDB" id="7872317at2759"/>
<keyword evidence="3" id="KW-0812">Transmembrane</keyword>
<evidence type="ECO:0000256" key="3">
    <source>
        <dbReference type="SAM" id="Phobius"/>
    </source>
</evidence>